<gene>
    <name evidence="2" type="ORF">g.248</name>
</gene>
<organism evidence="2">
    <name type="scientific">Clastoptera arizonana</name>
    <name type="common">Arizona spittle bug</name>
    <dbReference type="NCBI Taxonomy" id="38151"/>
    <lineage>
        <taxon>Eukaryota</taxon>
        <taxon>Metazoa</taxon>
        <taxon>Ecdysozoa</taxon>
        <taxon>Arthropoda</taxon>
        <taxon>Hexapoda</taxon>
        <taxon>Insecta</taxon>
        <taxon>Pterygota</taxon>
        <taxon>Neoptera</taxon>
        <taxon>Paraneoptera</taxon>
        <taxon>Hemiptera</taxon>
        <taxon>Auchenorrhyncha</taxon>
        <taxon>Cercopoidea</taxon>
        <taxon>Clastopteridae</taxon>
        <taxon>Clastoptera</taxon>
    </lineage>
</organism>
<feature type="non-terminal residue" evidence="2">
    <location>
        <position position="1"/>
    </location>
</feature>
<feature type="non-terminal residue" evidence="2">
    <location>
        <position position="137"/>
    </location>
</feature>
<dbReference type="InterPro" id="IPR007110">
    <property type="entry name" value="Ig-like_dom"/>
</dbReference>
<protein>
    <recommendedName>
        <fullName evidence="1">Ig-like domain-containing protein</fullName>
    </recommendedName>
</protein>
<feature type="domain" description="Ig-like" evidence="1">
    <location>
        <begin position="1"/>
        <end position="63"/>
    </location>
</feature>
<evidence type="ECO:0000313" key="2">
    <source>
        <dbReference type="EMBL" id="JAS31261.1"/>
    </source>
</evidence>
<dbReference type="InterPro" id="IPR036179">
    <property type="entry name" value="Ig-like_dom_sf"/>
</dbReference>
<dbReference type="PANTHER" id="PTHR23278">
    <property type="entry name" value="SIDESTEP PROTEIN"/>
    <property type="match status" value="1"/>
</dbReference>
<dbReference type="PROSITE" id="PS50835">
    <property type="entry name" value="IG_LIKE"/>
    <property type="match status" value="1"/>
</dbReference>
<dbReference type="Gene3D" id="2.60.40.10">
    <property type="entry name" value="Immunoglobulins"/>
    <property type="match status" value="1"/>
</dbReference>
<dbReference type="AlphaFoldDB" id="A0A1B6E022"/>
<proteinExistence type="predicted"/>
<sequence length="137" mass="14956">LLEEVSVVCLVDANPPTKQFRWSFNNTAVQSRDIENYVTDKGGGRSVASYVTRTERDYGTLLCWGKNLLGQQSVPCVFHIVPAGRPDAPSNCTVTNHSLTWIQVTCSRGYDGGLPQQLVAVARDTNGRLVSNVTSRG</sequence>
<dbReference type="EMBL" id="GEDC01006037">
    <property type="protein sequence ID" value="JAS31261.1"/>
    <property type="molecule type" value="Transcribed_RNA"/>
</dbReference>
<dbReference type="InterPro" id="IPR013783">
    <property type="entry name" value="Ig-like_fold"/>
</dbReference>
<dbReference type="PANTHER" id="PTHR23278:SF19">
    <property type="entry name" value="OBSCURIN"/>
    <property type="match status" value="1"/>
</dbReference>
<name>A0A1B6E022_9HEMI</name>
<reference evidence="2" key="1">
    <citation type="submission" date="2015-12" db="EMBL/GenBank/DDBJ databases">
        <title>De novo transcriptome assembly of four potential Pierce s Disease insect vectors from Arizona vineyards.</title>
        <authorList>
            <person name="Tassone E.E."/>
        </authorList>
    </citation>
    <scope>NUCLEOTIDE SEQUENCE</scope>
</reference>
<accession>A0A1B6E022</accession>
<evidence type="ECO:0000259" key="1">
    <source>
        <dbReference type="PROSITE" id="PS50835"/>
    </source>
</evidence>
<dbReference type="SUPFAM" id="SSF48726">
    <property type="entry name" value="Immunoglobulin"/>
    <property type="match status" value="1"/>
</dbReference>